<dbReference type="Pfam" id="PF13561">
    <property type="entry name" value="adh_short_C2"/>
    <property type="match status" value="1"/>
</dbReference>
<dbReference type="FunFam" id="3.40.50.720:FF:000084">
    <property type="entry name" value="Short-chain dehydrogenase reductase"/>
    <property type="match status" value="1"/>
</dbReference>
<dbReference type="RefSeq" id="WP_194039040.1">
    <property type="nucleotide sequence ID" value="NZ_CP063373.1"/>
</dbReference>
<dbReference type="InterPro" id="IPR020904">
    <property type="entry name" value="Sc_DH/Rdtase_CS"/>
</dbReference>
<comment type="similarity">
    <text evidence="1">Belongs to the short-chain dehydrogenases/reductases (SDR) family.</text>
</comment>
<evidence type="ECO:0000313" key="4">
    <source>
        <dbReference type="EMBL" id="QOV34167.1"/>
    </source>
</evidence>
<dbReference type="Proteomes" id="UP000594205">
    <property type="component" value="Chromosome"/>
</dbReference>
<reference evidence="4 5" key="1">
    <citation type="submission" date="2020-10" db="EMBL/GenBank/DDBJ databases">
        <title>Streptomyces ferrugineus complate genome analysis.</title>
        <authorList>
            <person name="Anwar N."/>
        </authorList>
    </citation>
    <scope>NUCLEOTIDE SEQUENCE [LARGE SCALE GENOMIC DNA]</scope>
    <source>
        <strain evidence="4 5">CCTCC AA2014009</strain>
    </source>
</reference>
<dbReference type="PRINTS" id="PR00081">
    <property type="entry name" value="GDHRDH"/>
</dbReference>
<dbReference type="GO" id="GO:0016491">
    <property type="term" value="F:oxidoreductase activity"/>
    <property type="evidence" value="ECO:0007669"/>
    <property type="project" value="UniProtKB-KW"/>
</dbReference>
<keyword evidence="2" id="KW-0560">Oxidoreductase</keyword>
<dbReference type="InterPro" id="IPR051122">
    <property type="entry name" value="SDR_DHRS6-like"/>
</dbReference>
<evidence type="ECO:0000256" key="2">
    <source>
        <dbReference type="ARBA" id="ARBA00023002"/>
    </source>
</evidence>
<dbReference type="PRINTS" id="PR00080">
    <property type="entry name" value="SDRFAMILY"/>
</dbReference>
<dbReference type="InterPro" id="IPR002347">
    <property type="entry name" value="SDR_fam"/>
</dbReference>
<keyword evidence="5" id="KW-1185">Reference proteome</keyword>
<dbReference type="PANTHER" id="PTHR43477:SF1">
    <property type="entry name" value="DIHYDROANTICAPSIN 7-DEHYDROGENASE"/>
    <property type="match status" value="1"/>
</dbReference>
<evidence type="ECO:0000256" key="1">
    <source>
        <dbReference type="ARBA" id="ARBA00006484"/>
    </source>
</evidence>
<dbReference type="SMART" id="SM00822">
    <property type="entry name" value="PKS_KR"/>
    <property type="match status" value="1"/>
</dbReference>
<evidence type="ECO:0000313" key="5">
    <source>
        <dbReference type="Proteomes" id="UP000594205"/>
    </source>
</evidence>
<gene>
    <name evidence="4" type="ORF">IM697_28970</name>
</gene>
<accession>A0A7M2SCV0</accession>
<name>A0A7M2SCV0_9ACTN</name>
<dbReference type="EMBL" id="CP063373">
    <property type="protein sequence ID" value="QOV34167.1"/>
    <property type="molecule type" value="Genomic_DNA"/>
</dbReference>
<dbReference type="KEGG" id="sfeu:IM697_28970"/>
<dbReference type="InterPro" id="IPR036291">
    <property type="entry name" value="NAD(P)-bd_dom_sf"/>
</dbReference>
<proteinExistence type="inferred from homology"/>
<dbReference type="PANTHER" id="PTHR43477">
    <property type="entry name" value="DIHYDROANTICAPSIN 7-DEHYDROGENASE"/>
    <property type="match status" value="1"/>
</dbReference>
<sequence>MSTAEFTGRTVLITGGGGGIGYATAELLTERGATVVALGPDDPGLGKVAGLPRTTAVPGDAADENDVRRAVGTALLDGGRLDAVVCCAGLGTFGTVLDSEPGWRDTLRANLDTAYVTTRSALPALIDTGGAVVLVSSLAGTLAVPAAAAYTTSKHALIGLTRSLAADFGPLGVRANVICPGAVRTPMLDRVMDEVGFRSGLDRDTAYRRAGSLVPLRRAAEPSEIAEVIAFLAGPRSAVVTGAVLMADCGVSAVDLSLSPLDQNLS</sequence>
<organism evidence="4 5">
    <name type="scientific">Streptomyces ferrugineus</name>
    <dbReference type="NCBI Taxonomy" id="1413221"/>
    <lineage>
        <taxon>Bacteria</taxon>
        <taxon>Bacillati</taxon>
        <taxon>Actinomycetota</taxon>
        <taxon>Actinomycetes</taxon>
        <taxon>Kitasatosporales</taxon>
        <taxon>Streptomycetaceae</taxon>
        <taxon>Streptomyces</taxon>
    </lineage>
</organism>
<dbReference type="SUPFAM" id="SSF51735">
    <property type="entry name" value="NAD(P)-binding Rossmann-fold domains"/>
    <property type="match status" value="1"/>
</dbReference>
<dbReference type="InterPro" id="IPR057326">
    <property type="entry name" value="KR_dom"/>
</dbReference>
<dbReference type="Gene3D" id="3.40.50.720">
    <property type="entry name" value="NAD(P)-binding Rossmann-like Domain"/>
    <property type="match status" value="1"/>
</dbReference>
<dbReference type="CDD" id="cd05233">
    <property type="entry name" value="SDR_c"/>
    <property type="match status" value="1"/>
</dbReference>
<dbReference type="PROSITE" id="PS00061">
    <property type="entry name" value="ADH_SHORT"/>
    <property type="match status" value="1"/>
</dbReference>
<protein>
    <submittedName>
        <fullName evidence="4">SDR family oxidoreductase</fullName>
    </submittedName>
</protein>
<evidence type="ECO:0000259" key="3">
    <source>
        <dbReference type="SMART" id="SM00822"/>
    </source>
</evidence>
<feature type="domain" description="Ketoreductase" evidence="3">
    <location>
        <begin position="9"/>
        <end position="186"/>
    </location>
</feature>
<dbReference type="AlphaFoldDB" id="A0A7M2SCV0"/>